<accession>A0A4R0IV39</accession>
<dbReference type="Pfam" id="PF04228">
    <property type="entry name" value="Zn_peptidase"/>
    <property type="match status" value="1"/>
</dbReference>
<protein>
    <recommendedName>
        <fullName evidence="8">Metalloprotease</fullName>
    </recommendedName>
</protein>
<dbReference type="EMBL" id="SJKC01000003">
    <property type="protein sequence ID" value="TCC35348.1"/>
    <property type="molecule type" value="Genomic_DNA"/>
</dbReference>
<dbReference type="PROSITE" id="PS51257">
    <property type="entry name" value="PROKAR_LIPOPROTEIN"/>
    <property type="match status" value="1"/>
</dbReference>
<comment type="subcellular location">
    <subcellularLocation>
        <location evidence="1">Membrane</location>
        <topology evidence="1">Single-pass membrane protein</topology>
    </subcellularLocation>
</comment>
<keyword evidence="3" id="KW-1133">Transmembrane helix</keyword>
<evidence type="ECO:0000256" key="3">
    <source>
        <dbReference type="ARBA" id="ARBA00022989"/>
    </source>
</evidence>
<dbReference type="PANTHER" id="PTHR30168">
    <property type="entry name" value="PUTATIVE MEMBRANE PROTEIN YPFJ"/>
    <property type="match status" value="1"/>
</dbReference>
<feature type="chain" id="PRO_5038603530" description="Metalloprotease" evidence="5">
    <location>
        <begin position="19"/>
        <end position="275"/>
    </location>
</feature>
<sequence length="275" mass="30152">MRAAALLGVVALAVGVTAGCERTYGPLPDTDTTAYVPEDEAYLLRNAIYSAGPVPAVPCTLPKLALRSQQTVRRYATAVLVCLQRAWKPLVERSGVGYFPPVVYAVNDGAKTRCGIFDKEFEGLYCDANWGIYLDWDELVEEDPDDRMPAAVHLQVTMAHEFGHHVQQLVGIARYFDERWEQTTGAEQLEQGRRNELQASCFASAFLGANQKTLGLYGDKLAEYRWVAYAGDDDPPVSTPDHGSRKSNTAWANAAFKAKSPAACNTWAASAKRVS</sequence>
<evidence type="ECO:0000313" key="6">
    <source>
        <dbReference type="EMBL" id="TCC35348.1"/>
    </source>
</evidence>
<comment type="caution">
    <text evidence="6">The sequence shown here is derived from an EMBL/GenBank/DDBJ whole genome shotgun (WGS) entry which is preliminary data.</text>
</comment>
<evidence type="ECO:0000256" key="4">
    <source>
        <dbReference type="ARBA" id="ARBA00023136"/>
    </source>
</evidence>
<dbReference type="InterPro" id="IPR007343">
    <property type="entry name" value="Uncharacterised_pept_Zn_put"/>
</dbReference>
<evidence type="ECO:0000256" key="2">
    <source>
        <dbReference type="ARBA" id="ARBA00022692"/>
    </source>
</evidence>
<dbReference type="GO" id="GO:0016020">
    <property type="term" value="C:membrane"/>
    <property type="evidence" value="ECO:0007669"/>
    <property type="project" value="UniProtKB-SubCell"/>
</dbReference>
<feature type="signal peptide" evidence="5">
    <location>
        <begin position="1"/>
        <end position="18"/>
    </location>
</feature>
<keyword evidence="2" id="KW-0812">Transmembrane</keyword>
<dbReference type="AlphaFoldDB" id="A0A4R0IV39"/>
<evidence type="ECO:0008006" key="8">
    <source>
        <dbReference type="Google" id="ProtNLM"/>
    </source>
</evidence>
<dbReference type="Proteomes" id="UP000294225">
    <property type="component" value="Unassembled WGS sequence"/>
</dbReference>
<dbReference type="RefSeq" id="WP_131497534.1">
    <property type="nucleotide sequence ID" value="NZ_SJKC01000003.1"/>
</dbReference>
<evidence type="ECO:0000256" key="5">
    <source>
        <dbReference type="SAM" id="SignalP"/>
    </source>
</evidence>
<reference evidence="6 7" key="1">
    <citation type="submission" date="2019-02" db="EMBL/GenBank/DDBJ databases">
        <title>Kribbella capetownensis sp. nov. and Kribbella speibonae sp. nov., isolated from soil.</title>
        <authorList>
            <person name="Curtis S.M."/>
            <person name="Norton I."/>
            <person name="Everest G.J."/>
            <person name="Meyers P.R."/>
        </authorList>
    </citation>
    <scope>NUCLEOTIDE SEQUENCE [LARGE SCALE GENOMIC DNA]</scope>
    <source>
        <strain evidence="6 7">YM55</strain>
    </source>
</reference>
<evidence type="ECO:0000256" key="1">
    <source>
        <dbReference type="ARBA" id="ARBA00004167"/>
    </source>
</evidence>
<organism evidence="6 7">
    <name type="scientific">Kribbella speibonae</name>
    <dbReference type="NCBI Taxonomy" id="1572660"/>
    <lineage>
        <taxon>Bacteria</taxon>
        <taxon>Bacillati</taxon>
        <taxon>Actinomycetota</taxon>
        <taxon>Actinomycetes</taxon>
        <taxon>Propionibacteriales</taxon>
        <taxon>Kribbellaceae</taxon>
        <taxon>Kribbella</taxon>
    </lineage>
</organism>
<proteinExistence type="predicted"/>
<keyword evidence="4" id="KW-0472">Membrane</keyword>
<dbReference type="PANTHER" id="PTHR30168:SF0">
    <property type="entry name" value="INNER MEMBRANE PROTEIN"/>
    <property type="match status" value="1"/>
</dbReference>
<evidence type="ECO:0000313" key="7">
    <source>
        <dbReference type="Proteomes" id="UP000294225"/>
    </source>
</evidence>
<keyword evidence="5" id="KW-0732">Signal</keyword>
<name>A0A4R0IV39_9ACTN</name>
<gene>
    <name evidence="6" type="ORF">E0H92_21565</name>
</gene>